<evidence type="ECO:0000256" key="2">
    <source>
        <dbReference type="ARBA" id="ARBA00022475"/>
    </source>
</evidence>
<feature type="transmembrane region" description="Helical" evidence="6">
    <location>
        <begin position="287"/>
        <end position="308"/>
    </location>
</feature>
<dbReference type="InterPro" id="IPR003838">
    <property type="entry name" value="ABC3_permease_C"/>
</dbReference>
<dbReference type="PANTHER" id="PTHR30572">
    <property type="entry name" value="MEMBRANE COMPONENT OF TRANSPORTER-RELATED"/>
    <property type="match status" value="1"/>
</dbReference>
<feature type="domain" description="MacB-like periplasmic core" evidence="8">
    <location>
        <begin position="20"/>
        <end position="242"/>
    </location>
</feature>
<feature type="domain" description="ABC3 transporter permease C-terminal" evidence="7">
    <location>
        <begin position="292"/>
        <end position="405"/>
    </location>
</feature>
<keyword evidence="5 6" id="KW-0472">Membrane</keyword>
<dbReference type="Pfam" id="PF12704">
    <property type="entry name" value="MacB_PCD"/>
    <property type="match status" value="1"/>
</dbReference>
<organism evidence="9 10">
    <name type="scientific">Mucilaginibacter angelicae</name>
    <dbReference type="NCBI Taxonomy" id="869718"/>
    <lineage>
        <taxon>Bacteria</taxon>
        <taxon>Pseudomonadati</taxon>
        <taxon>Bacteroidota</taxon>
        <taxon>Sphingobacteriia</taxon>
        <taxon>Sphingobacteriales</taxon>
        <taxon>Sphingobacteriaceae</taxon>
        <taxon>Mucilaginibacter</taxon>
    </lineage>
</organism>
<reference evidence="9 10" key="1">
    <citation type="submission" date="2024-09" db="EMBL/GenBank/DDBJ databases">
        <authorList>
            <person name="Sun Q."/>
            <person name="Mori K."/>
        </authorList>
    </citation>
    <scope>NUCLEOTIDE SEQUENCE [LARGE SCALE GENOMIC DNA]</scope>
    <source>
        <strain evidence="9 10">NCAIM B.02415</strain>
    </source>
</reference>
<protein>
    <submittedName>
        <fullName evidence="9">ABC transporter permease</fullName>
    </submittedName>
</protein>
<evidence type="ECO:0000256" key="6">
    <source>
        <dbReference type="SAM" id="Phobius"/>
    </source>
</evidence>
<dbReference type="EMBL" id="JBHLTS010000022">
    <property type="protein sequence ID" value="MFC0515294.1"/>
    <property type="molecule type" value="Genomic_DNA"/>
</dbReference>
<feature type="transmembrane region" description="Helical" evidence="6">
    <location>
        <begin position="21"/>
        <end position="42"/>
    </location>
</feature>
<comment type="caution">
    <text evidence="9">The sequence shown here is derived from an EMBL/GenBank/DDBJ whole genome shotgun (WGS) entry which is preliminary data.</text>
</comment>
<feature type="domain" description="ABC3 transporter permease C-terminal" evidence="7">
    <location>
        <begin position="673"/>
        <end position="781"/>
    </location>
</feature>
<keyword evidence="2" id="KW-1003">Cell membrane</keyword>
<sequence length="793" mass="88165">MIRNYFKTAWRSLFKNKVSSVINLGGLSVGMAVAILIGLWIYDEVSYNQSYQNYDRIAQIMVHANYNGQINTINSNPLPLAAELRSAYGNYFKAVVTSTASEQHRINAGDKEFNQTGRYMEPGVTDMLSLKMVSGSRTGLKELGSVLLSATLAKKLFGMTEPVGQVISIDKKQIVKVTGVYEDQPDNSEFKDLAFIAPFDLYLEANDWARKATDNWSSQFVMIYTQLNDRAGFDQVSARIKDIKLIHVSGAQAARKPVVFLHPMSRWHLYSKFENAVNVRSDALKYVWFYGTIGLFVLLLACINFMNLSTARSEKRAKEVGIRKVIGSARSQLVRQFYIESLLMVCFSFLLATVLVQLSLPWFNGVAGKAMNIPWTNSFFWLSSACFILLTGLLAGSYPAIYLSSFRPVKVLKGSFRVGRFAAMPRKVLVVLQFTVSVTLIIGTIIVYRQVRFAQERPVGYSRNGLLTIPITGDIQAKYAVLSNELKATGAITSLAESSSPLTSIWSTSTDISWNGKDPGLKEEFSTISVGSEYGKTVGWSFLAGRDFSASTVSDSSGFVVNETAVKHMGLKDPLNAMIKYEGKNYHILGVVKDMVMESPFKLASATFFFMKGDRNCLFLRLNPALSAQASLAKIARVFKQLTPDATIDYKFVDDDYAAKFAAEVRIGNLAGCFSGLAIFISCLGLFGMASFVAEQRIKEIGVRKILGATVFNLWYAQSVDFIKLVLISLFVAIPLSWYFMHGWLENYQYRIALSWWIFAAAGMGAILITILTVSYQSVKTALANPVKSLRNE</sequence>
<feature type="transmembrane region" description="Helical" evidence="6">
    <location>
        <begin position="427"/>
        <end position="448"/>
    </location>
</feature>
<gene>
    <name evidence="9" type="ORF">ACFFGT_13830</name>
</gene>
<evidence type="ECO:0000256" key="4">
    <source>
        <dbReference type="ARBA" id="ARBA00022989"/>
    </source>
</evidence>
<feature type="transmembrane region" description="Helical" evidence="6">
    <location>
        <begin position="722"/>
        <end position="741"/>
    </location>
</feature>
<dbReference type="Pfam" id="PF02687">
    <property type="entry name" value="FtsX"/>
    <property type="match status" value="2"/>
</dbReference>
<dbReference type="InterPro" id="IPR025857">
    <property type="entry name" value="MacB_PCD"/>
</dbReference>
<evidence type="ECO:0000313" key="10">
    <source>
        <dbReference type="Proteomes" id="UP001589828"/>
    </source>
</evidence>
<keyword evidence="4 6" id="KW-1133">Transmembrane helix</keyword>
<keyword evidence="10" id="KW-1185">Reference proteome</keyword>
<feature type="transmembrane region" description="Helical" evidence="6">
    <location>
        <begin position="380"/>
        <end position="406"/>
    </location>
</feature>
<dbReference type="InterPro" id="IPR050250">
    <property type="entry name" value="Macrolide_Exporter_MacB"/>
</dbReference>
<evidence type="ECO:0000256" key="5">
    <source>
        <dbReference type="ARBA" id="ARBA00023136"/>
    </source>
</evidence>
<feature type="transmembrane region" description="Helical" evidence="6">
    <location>
        <begin position="674"/>
        <end position="694"/>
    </location>
</feature>
<evidence type="ECO:0000259" key="7">
    <source>
        <dbReference type="Pfam" id="PF02687"/>
    </source>
</evidence>
<evidence type="ECO:0000256" key="1">
    <source>
        <dbReference type="ARBA" id="ARBA00004651"/>
    </source>
</evidence>
<feature type="transmembrane region" description="Helical" evidence="6">
    <location>
        <begin position="337"/>
        <end position="360"/>
    </location>
</feature>
<comment type="subcellular location">
    <subcellularLocation>
        <location evidence="1">Cell membrane</location>
        <topology evidence="1">Multi-pass membrane protein</topology>
    </subcellularLocation>
</comment>
<name>A0ABV6L747_9SPHI</name>
<dbReference type="PANTHER" id="PTHR30572:SF18">
    <property type="entry name" value="ABC-TYPE MACROLIDE FAMILY EXPORT SYSTEM PERMEASE COMPONENT 2"/>
    <property type="match status" value="1"/>
</dbReference>
<dbReference type="RefSeq" id="WP_377023129.1">
    <property type="nucleotide sequence ID" value="NZ_JBHLTS010000022.1"/>
</dbReference>
<evidence type="ECO:0000259" key="8">
    <source>
        <dbReference type="Pfam" id="PF12704"/>
    </source>
</evidence>
<proteinExistence type="predicted"/>
<dbReference type="Proteomes" id="UP001589828">
    <property type="component" value="Unassembled WGS sequence"/>
</dbReference>
<accession>A0ABV6L747</accession>
<keyword evidence="3 6" id="KW-0812">Transmembrane</keyword>
<evidence type="ECO:0000313" key="9">
    <source>
        <dbReference type="EMBL" id="MFC0515294.1"/>
    </source>
</evidence>
<feature type="transmembrane region" description="Helical" evidence="6">
    <location>
        <begin position="753"/>
        <end position="774"/>
    </location>
</feature>
<evidence type="ECO:0000256" key="3">
    <source>
        <dbReference type="ARBA" id="ARBA00022692"/>
    </source>
</evidence>